<reference evidence="1" key="1">
    <citation type="submission" date="2021-03" db="EMBL/GenBank/DDBJ databases">
        <title>Evolutionary priming and transition to the ectomycorrhizal habit in an iconic lineage of mushroom-forming fungi: is preadaptation a requirement?</title>
        <authorList>
            <consortium name="DOE Joint Genome Institute"/>
            <person name="Looney B.P."/>
            <person name="Miyauchi S."/>
            <person name="Morin E."/>
            <person name="Drula E."/>
            <person name="Courty P.E."/>
            <person name="Chicoki N."/>
            <person name="Fauchery L."/>
            <person name="Kohler A."/>
            <person name="Kuo A."/>
            <person name="LaButti K."/>
            <person name="Pangilinan J."/>
            <person name="Lipzen A."/>
            <person name="Riley R."/>
            <person name="Andreopoulos W."/>
            <person name="He G."/>
            <person name="Johnson J."/>
            <person name="Barry K.W."/>
            <person name="Grigoriev I.V."/>
            <person name="Nagy L."/>
            <person name="Hibbett D."/>
            <person name="Henrissat B."/>
            <person name="Matheny P.B."/>
            <person name="Labbe J."/>
            <person name="Martin A.F."/>
        </authorList>
    </citation>
    <scope>NUCLEOTIDE SEQUENCE</scope>
    <source>
        <strain evidence="1">BPL698</strain>
    </source>
</reference>
<sequence>MLLFPIFLLVLFTATFLAPSPPALFGLIRVVTLKSSTWSTLPTPIKYLGSLSHSEEFLLPSDLVSDVTLPTRCDPSPIYLTPNSTIPRPFVHVADGHNTSTAVLFVVSLAMFNCIVYKLLVDDSESELPLISPCSTFAASSSLESIYNQIPAVNAMSPLLLSVDTTKTIAESIERERLPEVVTPPPFSSFGVTVLSKPCTLLEQPLPFLQVLTHEFSVNNTTDRDTDSATFPVSESMLDPSLIPETQSTDFESLITPPVVSALEVDDSKPGPLPKNAAPDTGAKDSPPLHDSSSSSHPHELVFESEPHDDRISSTTIEDTCESDAEGYSDETFGYTGVDWTPEVTDILPTPRNQDQASPPCLLLESSHDQNSGHTLSETSTPVHTINFSPRALPPSDVTPRCIAEARPANPLYASDDIQVGIKDQSERRPIIRCLSADDLGHKFAAGTNRIYAFTIPDEHTSTFCPDFIDDDTAHQQVTSLRADAPIFTPLSSGIDEVVVLAGLRSAGVGLKASIHAPKDETLRMQGCVGMSSSIHATGRACATATTSETVYATESLEPSSNTVGFQLTTDLADESKSSGKRTTREVDFAWRHHRNPCLHPRTQTLEYEGSPVS</sequence>
<protein>
    <submittedName>
        <fullName evidence="1">Uncharacterized protein</fullName>
    </submittedName>
</protein>
<gene>
    <name evidence="1" type="ORF">F5148DRAFT_465970</name>
</gene>
<name>A0ACC0UNF4_9AGAM</name>
<keyword evidence="2" id="KW-1185">Reference proteome</keyword>
<accession>A0ACC0UNF4</accession>
<comment type="caution">
    <text evidence="1">The sequence shown here is derived from an EMBL/GenBank/DDBJ whole genome shotgun (WGS) entry which is preliminary data.</text>
</comment>
<evidence type="ECO:0000313" key="1">
    <source>
        <dbReference type="EMBL" id="KAI9513083.1"/>
    </source>
</evidence>
<organism evidence="1 2">
    <name type="scientific">Russula earlei</name>
    <dbReference type="NCBI Taxonomy" id="71964"/>
    <lineage>
        <taxon>Eukaryota</taxon>
        <taxon>Fungi</taxon>
        <taxon>Dikarya</taxon>
        <taxon>Basidiomycota</taxon>
        <taxon>Agaricomycotina</taxon>
        <taxon>Agaricomycetes</taxon>
        <taxon>Russulales</taxon>
        <taxon>Russulaceae</taxon>
        <taxon>Russula</taxon>
    </lineage>
</organism>
<evidence type="ECO:0000313" key="2">
    <source>
        <dbReference type="Proteomes" id="UP001207468"/>
    </source>
</evidence>
<dbReference type="Proteomes" id="UP001207468">
    <property type="component" value="Unassembled WGS sequence"/>
</dbReference>
<proteinExistence type="predicted"/>
<dbReference type="EMBL" id="JAGFNK010000003">
    <property type="protein sequence ID" value="KAI9513083.1"/>
    <property type="molecule type" value="Genomic_DNA"/>
</dbReference>